<keyword evidence="3" id="KW-1185">Reference proteome</keyword>
<evidence type="ECO:0008006" key="4">
    <source>
        <dbReference type="Google" id="ProtNLM"/>
    </source>
</evidence>
<evidence type="ECO:0000313" key="3">
    <source>
        <dbReference type="Proteomes" id="UP001596270"/>
    </source>
</evidence>
<keyword evidence="1" id="KW-1133">Transmembrane helix</keyword>
<sequence>MSTIASKIAQDAAPTLRHASDELLQSASHAVDSTRSYANDALDKAEDKVRELRGNVDPVVDMLASKAQKLARQSLDIAAEAKDRAQQSLSRAAGATTRYVAEQPLRSVLIAAAVGAGVALLISSARTRNRNRY</sequence>
<keyword evidence="1" id="KW-0812">Transmembrane</keyword>
<dbReference type="EMBL" id="JBHSRS010000084">
    <property type="protein sequence ID" value="MFC6284756.1"/>
    <property type="molecule type" value="Genomic_DNA"/>
</dbReference>
<gene>
    <name evidence="2" type="ORF">ACFQND_26315</name>
</gene>
<keyword evidence="1" id="KW-0472">Membrane</keyword>
<reference evidence="3" key="1">
    <citation type="journal article" date="2019" name="Int. J. Syst. Evol. Microbiol.">
        <title>The Global Catalogue of Microorganisms (GCM) 10K type strain sequencing project: providing services to taxonomists for standard genome sequencing and annotation.</title>
        <authorList>
            <consortium name="The Broad Institute Genomics Platform"/>
            <consortium name="The Broad Institute Genome Sequencing Center for Infectious Disease"/>
            <person name="Wu L."/>
            <person name="Ma J."/>
        </authorList>
    </citation>
    <scope>NUCLEOTIDE SEQUENCE [LARGE SCALE GENOMIC DNA]</scope>
    <source>
        <strain evidence="3">CCUG 39402</strain>
    </source>
</reference>
<dbReference type="RefSeq" id="WP_371434967.1">
    <property type="nucleotide sequence ID" value="NZ_JBHSRS010000084.1"/>
</dbReference>
<evidence type="ECO:0000256" key="1">
    <source>
        <dbReference type="SAM" id="Phobius"/>
    </source>
</evidence>
<protein>
    <recommendedName>
        <fullName evidence="4">DUF883 domain-containing protein</fullName>
    </recommendedName>
</protein>
<comment type="caution">
    <text evidence="2">The sequence shown here is derived from an EMBL/GenBank/DDBJ whole genome shotgun (WGS) entry which is preliminary data.</text>
</comment>
<proteinExistence type="predicted"/>
<accession>A0ABW1U4C9</accession>
<organism evidence="2 3">
    <name type="scientific">Polaromonas aquatica</name>
    <dbReference type="NCBI Taxonomy" id="332657"/>
    <lineage>
        <taxon>Bacteria</taxon>
        <taxon>Pseudomonadati</taxon>
        <taxon>Pseudomonadota</taxon>
        <taxon>Betaproteobacteria</taxon>
        <taxon>Burkholderiales</taxon>
        <taxon>Comamonadaceae</taxon>
        <taxon>Polaromonas</taxon>
    </lineage>
</organism>
<name>A0ABW1U4C9_9BURK</name>
<feature type="transmembrane region" description="Helical" evidence="1">
    <location>
        <begin position="107"/>
        <end position="125"/>
    </location>
</feature>
<evidence type="ECO:0000313" key="2">
    <source>
        <dbReference type="EMBL" id="MFC6284756.1"/>
    </source>
</evidence>
<dbReference type="Proteomes" id="UP001596270">
    <property type="component" value="Unassembled WGS sequence"/>
</dbReference>